<reference evidence="1" key="2">
    <citation type="journal article" date="2014" name="ISME J.">
        <title>Microbial stratification in low pH oxic and suboxic macroscopic growths along an acid mine drainage.</title>
        <authorList>
            <person name="Mendez-Garcia C."/>
            <person name="Mesa V."/>
            <person name="Sprenger R.R."/>
            <person name="Richter M."/>
            <person name="Diez M.S."/>
            <person name="Solano J."/>
            <person name="Bargiela R."/>
            <person name="Golyshina O.V."/>
            <person name="Manteca A."/>
            <person name="Ramos J.L."/>
            <person name="Gallego J.R."/>
            <person name="Llorente I."/>
            <person name="Martins Dos Santos V.A."/>
            <person name="Jensen O.N."/>
            <person name="Pelaez A.I."/>
            <person name="Sanchez J."/>
            <person name="Ferrer M."/>
        </authorList>
    </citation>
    <scope>NUCLEOTIDE SEQUENCE</scope>
</reference>
<dbReference type="SUPFAM" id="SSF52374">
    <property type="entry name" value="Nucleotidylyl transferase"/>
    <property type="match status" value="1"/>
</dbReference>
<keyword evidence="1" id="KW-0030">Aminoacyl-tRNA synthetase</keyword>
<reference evidence="1" key="1">
    <citation type="submission" date="2013-08" db="EMBL/GenBank/DDBJ databases">
        <authorList>
            <person name="Mendez C."/>
            <person name="Richter M."/>
            <person name="Ferrer M."/>
            <person name="Sanchez J."/>
        </authorList>
    </citation>
    <scope>NUCLEOTIDE SEQUENCE</scope>
</reference>
<keyword evidence="1" id="KW-0436">Ligase</keyword>
<name>T1CKG0_9ZZZZ</name>
<dbReference type="GO" id="GO:0004830">
    <property type="term" value="F:tryptophan-tRNA ligase activity"/>
    <property type="evidence" value="ECO:0007669"/>
    <property type="project" value="TreeGrafter"/>
</dbReference>
<protein>
    <submittedName>
        <fullName evidence="1">Tryptophanyl-tRNA synthetase</fullName>
    </submittedName>
</protein>
<dbReference type="SUPFAM" id="SSF160113">
    <property type="entry name" value="YegP-like"/>
    <property type="match status" value="1"/>
</dbReference>
<evidence type="ECO:0000313" key="1">
    <source>
        <dbReference type="EMBL" id="EQD68625.1"/>
    </source>
</evidence>
<dbReference type="GO" id="GO:0005829">
    <property type="term" value="C:cytosol"/>
    <property type="evidence" value="ECO:0007669"/>
    <property type="project" value="TreeGrafter"/>
</dbReference>
<proteinExistence type="predicted"/>
<accession>T1CKG0</accession>
<dbReference type="InterPro" id="IPR036913">
    <property type="entry name" value="YegP-like_sf"/>
</dbReference>
<dbReference type="PANTHER" id="PTHR43766:SF1">
    <property type="entry name" value="TRYPTOPHAN--TRNA LIGASE, MITOCHONDRIAL"/>
    <property type="match status" value="1"/>
</dbReference>
<dbReference type="InterPro" id="IPR050203">
    <property type="entry name" value="Trp-tRNA_synthetase"/>
</dbReference>
<dbReference type="Gene3D" id="3.40.50.620">
    <property type="entry name" value="HUPs"/>
    <property type="match status" value="1"/>
</dbReference>
<dbReference type="Gene3D" id="1.10.240.10">
    <property type="entry name" value="Tyrosyl-Transfer RNA Synthetase"/>
    <property type="match status" value="1"/>
</dbReference>
<gene>
    <name evidence="1" type="ORF">B1A_07246</name>
</gene>
<feature type="non-terminal residue" evidence="1">
    <location>
        <position position="1"/>
    </location>
</feature>
<sequence length="237" mass="25200">APGEPKDPDGNALLPICRAFTTRAQGDAFAAELRAGLAWGEAKQRLAALVEEEIAPLRVRYDALLAEPAQIEVALQQGAAKARALAAPLLATLRQAVGLRAPGAPAARVRADTRGATGRYGRFVIFRGKDGHFHFRFLGADGADLLLSVPFDTPKAAADWVQVLDKAGGAASFVWGPDNLHLRIAEHVGGQAFELWFAHERLAEAGPYAEAAARDAAMLQLADALETRWRALAAAQP</sequence>
<dbReference type="GO" id="GO:0006436">
    <property type="term" value="P:tryptophanyl-tRNA aminoacylation"/>
    <property type="evidence" value="ECO:0007669"/>
    <property type="project" value="TreeGrafter"/>
</dbReference>
<dbReference type="PANTHER" id="PTHR43766">
    <property type="entry name" value="TRYPTOPHAN--TRNA LIGASE, MITOCHONDRIAL"/>
    <property type="match status" value="1"/>
</dbReference>
<comment type="caution">
    <text evidence="1">The sequence shown here is derived from an EMBL/GenBank/DDBJ whole genome shotgun (WGS) entry which is preliminary data.</text>
</comment>
<dbReference type="InterPro" id="IPR014729">
    <property type="entry name" value="Rossmann-like_a/b/a_fold"/>
</dbReference>
<dbReference type="EMBL" id="AUZX01005231">
    <property type="protein sequence ID" value="EQD68625.1"/>
    <property type="molecule type" value="Genomic_DNA"/>
</dbReference>
<organism evidence="1">
    <name type="scientific">mine drainage metagenome</name>
    <dbReference type="NCBI Taxonomy" id="410659"/>
    <lineage>
        <taxon>unclassified sequences</taxon>
        <taxon>metagenomes</taxon>
        <taxon>ecological metagenomes</taxon>
    </lineage>
</organism>
<dbReference type="AlphaFoldDB" id="T1CKG0"/>